<keyword evidence="2" id="KW-1185">Reference proteome</keyword>
<dbReference type="AlphaFoldDB" id="A0A0D8ZWV0"/>
<reference evidence="1 2" key="1">
    <citation type="submission" date="2015-02" db="EMBL/GenBank/DDBJ databases">
        <title>Draft genome of a novel marine cyanobacterium (Chroococcales) isolated from South Atlantic Ocean.</title>
        <authorList>
            <person name="Rigonato J."/>
            <person name="Alvarenga D.O."/>
            <person name="Branco L.H."/>
            <person name="Varani A.M."/>
            <person name="Brandini F.P."/>
            <person name="Fiore M.F."/>
        </authorList>
    </citation>
    <scope>NUCLEOTIDE SEQUENCE [LARGE SCALE GENOMIC DNA]</scope>
    <source>
        <strain evidence="1 2">CENA595</strain>
    </source>
</reference>
<proteinExistence type="predicted"/>
<dbReference type="Proteomes" id="UP000032452">
    <property type="component" value="Unassembled WGS sequence"/>
</dbReference>
<name>A0A0D8ZWV0_9CYAN</name>
<dbReference type="STRING" id="1618023.UH38_00005"/>
<accession>A0A0D8ZWV0</accession>
<gene>
    <name evidence="1" type="ORF">UH38_00005</name>
</gene>
<dbReference type="EMBL" id="JYON01000001">
    <property type="protein sequence ID" value="KJH73238.1"/>
    <property type="molecule type" value="Genomic_DNA"/>
</dbReference>
<evidence type="ECO:0000313" key="2">
    <source>
        <dbReference type="Proteomes" id="UP000032452"/>
    </source>
</evidence>
<feature type="non-terminal residue" evidence="1">
    <location>
        <position position="155"/>
    </location>
</feature>
<organism evidence="1 2">
    <name type="scientific">Aliterella atlantica CENA595</name>
    <dbReference type="NCBI Taxonomy" id="1618023"/>
    <lineage>
        <taxon>Bacteria</taxon>
        <taxon>Bacillati</taxon>
        <taxon>Cyanobacteriota</taxon>
        <taxon>Cyanophyceae</taxon>
        <taxon>Chroococcidiopsidales</taxon>
        <taxon>Aliterellaceae</taxon>
        <taxon>Aliterella</taxon>
    </lineage>
</organism>
<protein>
    <submittedName>
        <fullName evidence="1">Uncharacterized protein</fullName>
    </submittedName>
</protein>
<evidence type="ECO:0000313" key="1">
    <source>
        <dbReference type="EMBL" id="KJH73238.1"/>
    </source>
</evidence>
<sequence>MTQENQNQPSEFDAVLGGQLPPPINGLVLGGFEGVKHRLKSSDIEVQIKALAEALDYGKPGLDLVIEIFQRSPEKLRRLIGQLLREKGGVEGKQFLLNYEPWLFFTILGYWDKDELYSQYIVPKSRDVLRRVSTEQQLQNLLQKPKLNNLGALLC</sequence>
<comment type="caution">
    <text evidence="1">The sequence shown here is derived from an EMBL/GenBank/DDBJ whole genome shotgun (WGS) entry which is preliminary data.</text>
</comment>